<feature type="region of interest" description="Disordered" evidence="1">
    <location>
        <begin position="1"/>
        <end position="106"/>
    </location>
</feature>
<organism evidence="2 3">
    <name type="scientific">Ensete ventricosum</name>
    <name type="common">Abyssinian banana</name>
    <name type="synonym">Musa ensete</name>
    <dbReference type="NCBI Taxonomy" id="4639"/>
    <lineage>
        <taxon>Eukaryota</taxon>
        <taxon>Viridiplantae</taxon>
        <taxon>Streptophyta</taxon>
        <taxon>Embryophyta</taxon>
        <taxon>Tracheophyta</taxon>
        <taxon>Spermatophyta</taxon>
        <taxon>Magnoliopsida</taxon>
        <taxon>Liliopsida</taxon>
        <taxon>Zingiberales</taxon>
        <taxon>Musaceae</taxon>
        <taxon>Ensete</taxon>
    </lineage>
</organism>
<proteinExistence type="predicted"/>
<feature type="compositionally biased region" description="Basic and acidic residues" evidence="1">
    <location>
        <begin position="18"/>
        <end position="40"/>
    </location>
</feature>
<evidence type="ECO:0000313" key="2">
    <source>
        <dbReference type="EMBL" id="KAJ8506444.1"/>
    </source>
</evidence>
<dbReference type="AlphaFoldDB" id="A0AAV8RRJ8"/>
<dbReference type="Proteomes" id="UP001222027">
    <property type="component" value="Unassembled WGS sequence"/>
</dbReference>
<keyword evidence="3" id="KW-1185">Reference proteome</keyword>
<comment type="caution">
    <text evidence="2">The sequence shown here is derived from an EMBL/GenBank/DDBJ whole genome shotgun (WGS) entry which is preliminary data.</text>
</comment>
<name>A0AAV8RRJ8_ENSVE</name>
<dbReference type="EMBL" id="JAQQAF010000002">
    <property type="protein sequence ID" value="KAJ8506444.1"/>
    <property type="molecule type" value="Genomic_DNA"/>
</dbReference>
<evidence type="ECO:0000256" key="1">
    <source>
        <dbReference type="SAM" id="MobiDB-lite"/>
    </source>
</evidence>
<evidence type="ECO:0000313" key="3">
    <source>
        <dbReference type="Proteomes" id="UP001222027"/>
    </source>
</evidence>
<sequence length="263" mass="29362">MTWHPCDASQLRSADSARGFREELRRTGTRPSDRREEATSRRGNPSDGATSDVGVTESKEHEPLSRTRMQPLTLPPRDGILSNSGSDPRSERCQRSSGGSVRRKVGDEEAGLVSGLSDGLELNGLLQPQKAEAIAWLISKSQWLMCIKSSLDSLDDSHRSFDTQDSSSFIEVDPECISLRWAIDANGFSFDLPRSQSSDHILFSNAQPLPEYIVFLDLFDSFPLSTRHTLIQKSCFKECKVEALCWMSEEGYMEMHVPSDALM</sequence>
<gene>
    <name evidence="2" type="ORF">OPV22_007330</name>
</gene>
<reference evidence="2 3" key="1">
    <citation type="submission" date="2022-12" db="EMBL/GenBank/DDBJ databases">
        <title>Chromosome-scale assembly of the Ensete ventricosum genome.</title>
        <authorList>
            <person name="Dussert Y."/>
            <person name="Stocks J."/>
            <person name="Wendawek A."/>
            <person name="Woldeyes F."/>
            <person name="Nichols R.A."/>
            <person name="Borrell J.S."/>
        </authorList>
    </citation>
    <scope>NUCLEOTIDE SEQUENCE [LARGE SCALE GENOMIC DNA]</scope>
    <source>
        <strain evidence="3">cv. Maze</strain>
        <tissue evidence="2">Seeds</tissue>
    </source>
</reference>
<protein>
    <submittedName>
        <fullName evidence="2">Uncharacterized protein</fullName>
    </submittedName>
</protein>
<accession>A0AAV8RRJ8</accession>